<keyword evidence="3" id="KW-1185">Reference proteome</keyword>
<reference evidence="2 3" key="1">
    <citation type="submission" date="2021-02" db="EMBL/GenBank/DDBJ databases">
        <title>Genome assembly of Pseudopithomyces chartarum.</title>
        <authorList>
            <person name="Jauregui R."/>
            <person name="Singh J."/>
            <person name="Voisey C."/>
        </authorList>
    </citation>
    <scope>NUCLEOTIDE SEQUENCE [LARGE SCALE GENOMIC DNA]</scope>
    <source>
        <strain evidence="2 3">AGR01</strain>
    </source>
</reference>
<accession>A0AAN6RKI2</accession>
<comment type="caution">
    <text evidence="2">The sequence shown here is derived from an EMBL/GenBank/DDBJ whole genome shotgun (WGS) entry which is preliminary data.</text>
</comment>
<dbReference type="EMBL" id="WVTA01000002">
    <property type="protein sequence ID" value="KAK3215873.1"/>
    <property type="molecule type" value="Genomic_DNA"/>
</dbReference>
<proteinExistence type="predicted"/>
<feature type="region of interest" description="Disordered" evidence="1">
    <location>
        <begin position="297"/>
        <end position="355"/>
    </location>
</feature>
<gene>
    <name evidence="2" type="ORF">GRF29_8g1357787</name>
</gene>
<dbReference type="Gene3D" id="3.40.50.1460">
    <property type="match status" value="1"/>
</dbReference>
<protein>
    <submittedName>
        <fullName evidence="2">Uncharacterized protein</fullName>
    </submittedName>
</protein>
<evidence type="ECO:0000313" key="3">
    <source>
        <dbReference type="Proteomes" id="UP001280581"/>
    </source>
</evidence>
<evidence type="ECO:0000256" key="1">
    <source>
        <dbReference type="SAM" id="MobiDB-lite"/>
    </source>
</evidence>
<sequence length="394" mass="44029">MRSDFDAQAEALKYLSDFRLEQSQKRNTLTIFYYAGHGWRSLNKQRKKKGGFDLAPSRTETGVQQRKGSFVMWEAAERVLHDMQGDVLVIFDCCDSGYLDGRGSAYTFDYLAACGDHKTTWVPGKHSFTSALIWALKELGPDESELTVSSKRKTPFKVQQLRDKIKEHEHFPEDQQPRLFSRFSDVTEPIWLAPIEKAITPTTPEIISICRRRSSGAKPDSRPEERSYVDLRFFFKEEITCNDADKVARMVRSTVQNQNLDLNANHVSALGFGSTATARKRFKRAFHSILAANSFSKVSPQAKDKEPEESDSPMRKRAKIGPPRKENNAQHGPGSLRASKCPVTPVSDETQSDAEAHVTVHVESGATASVDVHLTTSGAVTSDAVGIHIIPKSE</sequence>
<organism evidence="2 3">
    <name type="scientific">Pseudopithomyces chartarum</name>
    <dbReference type="NCBI Taxonomy" id="1892770"/>
    <lineage>
        <taxon>Eukaryota</taxon>
        <taxon>Fungi</taxon>
        <taxon>Dikarya</taxon>
        <taxon>Ascomycota</taxon>
        <taxon>Pezizomycotina</taxon>
        <taxon>Dothideomycetes</taxon>
        <taxon>Pleosporomycetidae</taxon>
        <taxon>Pleosporales</taxon>
        <taxon>Massarineae</taxon>
        <taxon>Didymosphaeriaceae</taxon>
        <taxon>Pseudopithomyces</taxon>
    </lineage>
</organism>
<evidence type="ECO:0000313" key="2">
    <source>
        <dbReference type="EMBL" id="KAK3215873.1"/>
    </source>
</evidence>
<dbReference type="AlphaFoldDB" id="A0AAN6RKI2"/>
<dbReference type="Proteomes" id="UP001280581">
    <property type="component" value="Unassembled WGS sequence"/>
</dbReference>
<name>A0AAN6RKI2_9PLEO</name>